<organism evidence="2 3">
    <name type="scientific">Plasticicumulans acidivorans</name>
    <dbReference type="NCBI Taxonomy" id="886464"/>
    <lineage>
        <taxon>Bacteria</taxon>
        <taxon>Pseudomonadati</taxon>
        <taxon>Pseudomonadota</taxon>
        <taxon>Gammaproteobacteria</taxon>
        <taxon>Candidatus Competibacteraceae</taxon>
        <taxon>Plasticicumulans</taxon>
    </lineage>
</organism>
<dbReference type="NCBIfam" id="TIGR02532">
    <property type="entry name" value="IV_pilin_GFxxxE"/>
    <property type="match status" value="1"/>
</dbReference>
<keyword evidence="1" id="KW-1133">Transmembrane helix</keyword>
<dbReference type="SUPFAM" id="SSF54523">
    <property type="entry name" value="Pili subunits"/>
    <property type="match status" value="1"/>
</dbReference>
<dbReference type="RefSeq" id="WP_110019725.1">
    <property type="nucleotide sequence ID" value="NZ_QGTJ01000011.1"/>
</dbReference>
<protein>
    <submittedName>
        <fullName evidence="2">Type IV pilus assembly protein PilW</fullName>
    </submittedName>
</protein>
<dbReference type="GO" id="GO:0043683">
    <property type="term" value="P:type IV pilus assembly"/>
    <property type="evidence" value="ECO:0007669"/>
    <property type="project" value="InterPro"/>
</dbReference>
<evidence type="ECO:0000256" key="1">
    <source>
        <dbReference type="SAM" id="Phobius"/>
    </source>
</evidence>
<dbReference type="AlphaFoldDB" id="A0A317MS87"/>
<keyword evidence="3" id="KW-1185">Reference proteome</keyword>
<dbReference type="InterPro" id="IPR045584">
    <property type="entry name" value="Pilin-like"/>
</dbReference>
<dbReference type="PROSITE" id="PS00409">
    <property type="entry name" value="PROKAR_NTER_METHYL"/>
    <property type="match status" value="1"/>
</dbReference>
<reference evidence="2 3" key="1">
    <citation type="submission" date="2018-05" db="EMBL/GenBank/DDBJ databases">
        <title>Genomic Encyclopedia of Type Strains, Phase IV (KMG-IV): sequencing the most valuable type-strain genomes for metagenomic binning, comparative biology and taxonomic classification.</title>
        <authorList>
            <person name="Goeker M."/>
        </authorList>
    </citation>
    <scope>NUCLEOTIDE SEQUENCE [LARGE SCALE GENOMIC DNA]</scope>
    <source>
        <strain evidence="2 3">DSM 23606</strain>
    </source>
</reference>
<dbReference type="Proteomes" id="UP000246569">
    <property type="component" value="Unassembled WGS sequence"/>
</dbReference>
<dbReference type="OrthoDB" id="5296662at2"/>
<proteinExistence type="predicted"/>
<dbReference type="Pfam" id="PF07963">
    <property type="entry name" value="N_methyl"/>
    <property type="match status" value="1"/>
</dbReference>
<evidence type="ECO:0000313" key="3">
    <source>
        <dbReference type="Proteomes" id="UP000246569"/>
    </source>
</evidence>
<accession>A0A317MS87</accession>
<dbReference type="Pfam" id="PF16074">
    <property type="entry name" value="PilW"/>
    <property type="match status" value="1"/>
</dbReference>
<keyword evidence="1" id="KW-0812">Transmembrane</keyword>
<dbReference type="InterPro" id="IPR032092">
    <property type="entry name" value="PilW"/>
</dbReference>
<dbReference type="EMBL" id="QGTJ01000011">
    <property type="protein sequence ID" value="PWV59314.1"/>
    <property type="molecule type" value="Genomic_DNA"/>
</dbReference>
<gene>
    <name evidence="2" type="ORF">C7443_11185</name>
</gene>
<sequence>MAMTTKRRAPGNRTHSNKGMTLIELMVSITLGLLLIAGALQLFLSSRQTYRVRETVARIQENGRVALELLARHARMAGYEPRADIVLLPCSNAVDTSSGNCAVLGTEGSSANDTLSLRYISDGTMTGCAGTRFETMNDVVRSAFRVAVDEDTGISNLQCADYPGSELSTPGTAGPLVDYVSKLDILYGWQPETNSIQYVNASQLDTDTKWKQVTSIQITIQVDSPDSRSFPCSDESGTVVPQCTFTTTVALRNRLR</sequence>
<keyword evidence="1" id="KW-0472">Membrane</keyword>
<feature type="transmembrane region" description="Helical" evidence="1">
    <location>
        <begin position="21"/>
        <end position="44"/>
    </location>
</feature>
<comment type="caution">
    <text evidence="2">The sequence shown here is derived from an EMBL/GenBank/DDBJ whole genome shotgun (WGS) entry which is preliminary data.</text>
</comment>
<name>A0A317MS87_9GAMM</name>
<evidence type="ECO:0000313" key="2">
    <source>
        <dbReference type="EMBL" id="PWV59314.1"/>
    </source>
</evidence>
<dbReference type="InterPro" id="IPR012902">
    <property type="entry name" value="N_methyl_site"/>
</dbReference>